<organism evidence="3 4">
    <name type="scientific">Bacillus gobiensis</name>
    <dbReference type="NCBI Taxonomy" id="1441095"/>
    <lineage>
        <taxon>Bacteria</taxon>
        <taxon>Bacillati</taxon>
        <taxon>Bacillota</taxon>
        <taxon>Bacilli</taxon>
        <taxon>Bacillales</taxon>
        <taxon>Bacillaceae</taxon>
        <taxon>Bacillus</taxon>
    </lineage>
</organism>
<dbReference type="InterPro" id="IPR036514">
    <property type="entry name" value="SGNH_hydro_sf"/>
</dbReference>
<evidence type="ECO:0008006" key="5">
    <source>
        <dbReference type="Google" id="ProtNLM"/>
    </source>
</evidence>
<gene>
    <name evidence="3" type="ORF">AM592_07950</name>
</gene>
<dbReference type="STRING" id="1441095.AM592_07950"/>
<dbReference type="PATRIC" id="fig|1441095.3.peg.1745"/>
<dbReference type="RefSeq" id="WP_053603295.1">
    <property type="nucleotide sequence ID" value="NZ_CP012600.1"/>
</dbReference>
<protein>
    <recommendedName>
        <fullName evidence="5">SGNH/GDSL hydrolase family protein</fullName>
    </recommendedName>
</protein>
<evidence type="ECO:0000256" key="1">
    <source>
        <dbReference type="SAM" id="MobiDB-lite"/>
    </source>
</evidence>
<sequence>MEKAMAALSVILCITIIIIGNLYWTHKSKSDDSKVSAAAGDAANNNEENSSKKEIENMTYTKNLPEVVANKIEKAIEEKKPLKFVIYGSSAVEEKDGSWSKVFKEALLDTYGEDVFDIHIIAEDGDRDSLDVSSDKSYLKVAELKPDLVLFEPFVLKNNGNVSTKSAEDVAQMVITSIEKANKDAIVMLQPSYPIYDTTYYPQHMESMRKSIESNGHYYLDHWENWPEIEDPKLKQYVEKGNNEPSSLGHEAWSSYLINEFISK</sequence>
<dbReference type="Proteomes" id="UP000067625">
    <property type="component" value="Chromosome"/>
</dbReference>
<keyword evidence="2" id="KW-1133">Transmembrane helix</keyword>
<feature type="region of interest" description="Disordered" evidence="1">
    <location>
        <begin position="36"/>
        <end position="56"/>
    </location>
</feature>
<dbReference type="EMBL" id="CP012600">
    <property type="protein sequence ID" value="ALC81537.1"/>
    <property type="molecule type" value="Genomic_DNA"/>
</dbReference>
<proteinExistence type="predicted"/>
<evidence type="ECO:0000313" key="3">
    <source>
        <dbReference type="EMBL" id="ALC81537.1"/>
    </source>
</evidence>
<feature type="transmembrane region" description="Helical" evidence="2">
    <location>
        <begin position="6"/>
        <end position="24"/>
    </location>
</feature>
<dbReference type="OrthoDB" id="2451965at2"/>
<dbReference type="AlphaFoldDB" id="A0A0M4FGC3"/>
<dbReference type="SUPFAM" id="SSF52266">
    <property type="entry name" value="SGNH hydrolase"/>
    <property type="match status" value="1"/>
</dbReference>
<name>A0A0M4FGC3_9BACI</name>
<evidence type="ECO:0000313" key="4">
    <source>
        <dbReference type="Proteomes" id="UP000067625"/>
    </source>
</evidence>
<keyword evidence="2" id="KW-0812">Transmembrane</keyword>
<reference evidence="4" key="1">
    <citation type="submission" date="2015-08" db="EMBL/GenBank/DDBJ databases">
        <title>Genome sequencing project for genomic taxonomy and phylogenomics of Bacillus-like bacteria.</title>
        <authorList>
            <person name="Liu B."/>
            <person name="Wang J."/>
            <person name="Zhu Y."/>
            <person name="Liu G."/>
            <person name="Chen Q."/>
            <person name="Chen Z."/>
            <person name="Lan J."/>
            <person name="Che J."/>
            <person name="Ge C."/>
            <person name="Shi H."/>
            <person name="Pan Z."/>
            <person name="Liu X."/>
        </authorList>
    </citation>
    <scope>NUCLEOTIDE SEQUENCE [LARGE SCALE GENOMIC DNA]</scope>
    <source>
        <strain evidence="4">FJAT-4402</strain>
    </source>
</reference>
<feature type="compositionally biased region" description="Low complexity" evidence="1">
    <location>
        <begin position="36"/>
        <end position="48"/>
    </location>
</feature>
<keyword evidence="2" id="KW-0472">Membrane</keyword>
<keyword evidence="4" id="KW-1185">Reference proteome</keyword>
<evidence type="ECO:0000256" key="2">
    <source>
        <dbReference type="SAM" id="Phobius"/>
    </source>
</evidence>
<reference evidence="3 4" key="2">
    <citation type="journal article" date="2016" name="Int. J. Syst. Evol. Microbiol.">
        <title>Bacillus gobiensis sp. nov., isolated from a soil sample.</title>
        <authorList>
            <person name="Liu B."/>
            <person name="Liu G.H."/>
            <person name="Cetin S."/>
            <person name="Schumann P."/>
            <person name="Pan Z.Z."/>
            <person name="Chen Q.Q."/>
        </authorList>
    </citation>
    <scope>NUCLEOTIDE SEQUENCE [LARGE SCALE GENOMIC DNA]</scope>
    <source>
        <strain evidence="3 4">FJAT-4402</strain>
    </source>
</reference>
<accession>A0A0M4FGC3</accession>
<dbReference type="Gene3D" id="3.40.50.1110">
    <property type="entry name" value="SGNH hydrolase"/>
    <property type="match status" value="1"/>
</dbReference>